<dbReference type="AlphaFoldDB" id="A0A1M7YJL9"/>
<keyword evidence="2" id="KW-1185">Reference proteome</keyword>
<reference evidence="1 2" key="1">
    <citation type="submission" date="2016-12" db="EMBL/GenBank/DDBJ databases">
        <authorList>
            <person name="Song W.-J."/>
            <person name="Kurnit D.M."/>
        </authorList>
    </citation>
    <scope>NUCLEOTIDE SEQUENCE [LARGE SCALE GENOMIC DNA]</scope>
    <source>
        <strain evidence="1 2">DSM 18488</strain>
    </source>
</reference>
<evidence type="ECO:0000313" key="2">
    <source>
        <dbReference type="Proteomes" id="UP000184603"/>
    </source>
</evidence>
<protein>
    <submittedName>
        <fullName evidence="1">Uncharacterized protein</fullName>
    </submittedName>
</protein>
<evidence type="ECO:0000313" key="1">
    <source>
        <dbReference type="EMBL" id="SHO52766.1"/>
    </source>
</evidence>
<proteinExistence type="predicted"/>
<accession>A0A1M7YJL9</accession>
<dbReference type="OrthoDB" id="10015049at2"/>
<dbReference type="RefSeq" id="WP_073616356.1">
    <property type="nucleotide sequence ID" value="NZ_FRFE01000040.1"/>
</dbReference>
<gene>
    <name evidence="1" type="ORF">SAMN02745220_04738</name>
</gene>
<dbReference type="Proteomes" id="UP000184603">
    <property type="component" value="Unassembled WGS sequence"/>
</dbReference>
<name>A0A1M7YJL9_9BACT</name>
<dbReference type="STRING" id="1121416.SAMN02745220_04738"/>
<organism evidence="1 2">
    <name type="scientific">Desulfopila aestuarii DSM 18488</name>
    <dbReference type="NCBI Taxonomy" id="1121416"/>
    <lineage>
        <taxon>Bacteria</taxon>
        <taxon>Pseudomonadati</taxon>
        <taxon>Thermodesulfobacteriota</taxon>
        <taxon>Desulfobulbia</taxon>
        <taxon>Desulfobulbales</taxon>
        <taxon>Desulfocapsaceae</taxon>
        <taxon>Desulfopila</taxon>
    </lineage>
</organism>
<dbReference type="EMBL" id="FRFE01000040">
    <property type="protein sequence ID" value="SHO52766.1"/>
    <property type="molecule type" value="Genomic_DNA"/>
</dbReference>
<sequence>MLNYKEKIDAVSRLTIYAKVLFDKEDYLRASLVGCKVHDLLALADHEKRELSATDNDYIALKKSKLRELHASENIQFVVCKCLSKTGDNKETQDTLKAIFDGNDYDQHSGKISSLRNNLIHNHTDFASSAFKADCGDLVSRLFALPFVQNALHSKYGGNISCNYEVERKILAELGIQSKNEKPLFTPDYVITHDIFEDLIQTRKTVFPVLKQELSESIKSEYLDLNDVQISNVDSTSAYVWLSIPLKSSTLPEKIRIRSKLHLPTLSIALTPAGIWVYVEFGGLSYPYKVAYYEYLLNESNFCEFLESVNRSNVDQDIPNSKKIRNVHWYVFENNSINLSEINFDEIGNFHQHFSLMLKKWLNDKESLFCKAVEKNKPLSWNIALTGWEYPHTSFITGTHITLRQFATRVRKHIDAFEPLLKYLINLRKPLKKSNKIICNEYRKLLR</sequence>